<keyword evidence="2" id="KW-1185">Reference proteome</keyword>
<dbReference type="EMBL" id="JACAGB010000008">
    <property type="protein sequence ID" value="KAF6346559.1"/>
    <property type="molecule type" value="Genomic_DNA"/>
</dbReference>
<sequence length="69" mass="7893">MYNDRHSVPSLLLAQQRVCTSKDRLWSNNCAHHDNFEHQCQEFAPEGGLCNCYGLVYRSVLCLCVLCSD</sequence>
<protein>
    <submittedName>
        <fullName evidence="1">Gamma-aminobutyric acid type A receptor subunit alpha1</fullName>
    </submittedName>
</protein>
<evidence type="ECO:0000313" key="1">
    <source>
        <dbReference type="EMBL" id="KAF6346559.1"/>
    </source>
</evidence>
<accession>A0A7J7XA34</accession>
<gene>
    <name evidence="1" type="ORF">mPipKuh1_005335</name>
</gene>
<dbReference type="AlphaFoldDB" id="A0A7J7XA34"/>
<reference evidence="1 2" key="1">
    <citation type="journal article" date="2020" name="Nature">
        <title>Six reference-quality genomes reveal evolution of bat adaptations.</title>
        <authorList>
            <person name="Jebb D."/>
            <person name="Huang Z."/>
            <person name="Pippel M."/>
            <person name="Hughes G.M."/>
            <person name="Lavrichenko K."/>
            <person name="Devanna P."/>
            <person name="Winkler S."/>
            <person name="Jermiin L.S."/>
            <person name="Skirmuntt E.C."/>
            <person name="Katzourakis A."/>
            <person name="Burkitt-Gray L."/>
            <person name="Ray D.A."/>
            <person name="Sullivan K.A.M."/>
            <person name="Roscito J.G."/>
            <person name="Kirilenko B.M."/>
            <person name="Davalos L.M."/>
            <person name="Corthals A.P."/>
            <person name="Power M.L."/>
            <person name="Jones G."/>
            <person name="Ransome R.D."/>
            <person name="Dechmann D.K.N."/>
            <person name="Locatelli A.G."/>
            <person name="Puechmaille S.J."/>
            <person name="Fedrigo O."/>
            <person name="Jarvis E.D."/>
            <person name="Hiller M."/>
            <person name="Vernes S.C."/>
            <person name="Myers E.W."/>
            <person name="Teeling E.C."/>
        </authorList>
    </citation>
    <scope>NUCLEOTIDE SEQUENCE [LARGE SCALE GENOMIC DNA]</scope>
    <source>
        <strain evidence="1">MPipKuh1</strain>
        <tissue evidence="1">Flight muscle</tissue>
    </source>
</reference>
<dbReference type="Proteomes" id="UP000558488">
    <property type="component" value="Unassembled WGS sequence"/>
</dbReference>
<keyword evidence="1" id="KW-0675">Receptor</keyword>
<proteinExistence type="predicted"/>
<organism evidence="1 2">
    <name type="scientific">Pipistrellus kuhlii</name>
    <name type="common">Kuhl's pipistrelle</name>
    <dbReference type="NCBI Taxonomy" id="59472"/>
    <lineage>
        <taxon>Eukaryota</taxon>
        <taxon>Metazoa</taxon>
        <taxon>Chordata</taxon>
        <taxon>Craniata</taxon>
        <taxon>Vertebrata</taxon>
        <taxon>Euteleostomi</taxon>
        <taxon>Mammalia</taxon>
        <taxon>Eutheria</taxon>
        <taxon>Laurasiatheria</taxon>
        <taxon>Chiroptera</taxon>
        <taxon>Yangochiroptera</taxon>
        <taxon>Vespertilionidae</taxon>
        <taxon>Pipistrellus</taxon>
    </lineage>
</organism>
<comment type="caution">
    <text evidence="1">The sequence shown here is derived from an EMBL/GenBank/DDBJ whole genome shotgun (WGS) entry which is preliminary data.</text>
</comment>
<name>A0A7J7XA34_PIPKU</name>
<evidence type="ECO:0000313" key="2">
    <source>
        <dbReference type="Proteomes" id="UP000558488"/>
    </source>
</evidence>